<protein>
    <submittedName>
        <fullName evidence="1">DUF4269 domain-containing protein</fullName>
    </submittedName>
</protein>
<reference evidence="1 2" key="1">
    <citation type="submission" date="2023-06" db="EMBL/GenBank/DDBJ databases">
        <title>Paenibacillus polygonum sp. nov., an endophytic bacterium, isolated from Polygonum lapathifolium L. in Nanji Wetland National Nature Reserve, South of Poyang Lake, Jiangxi Province, China.</title>
        <authorList>
            <person name="Yu Z."/>
        </authorList>
    </citation>
    <scope>NUCLEOTIDE SEQUENCE [LARGE SCALE GENOMIC DNA]</scope>
    <source>
        <strain evidence="1 2">C31</strain>
    </source>
</reference>
<keyword evidence="2" id="KW-1185">Reference proteome</keyword>
<dbReference type="Proteomes" id="UP001236415">
    <property type="component" value="Chromosome"/>
</dbReference>
<dbReference type="InterPro" id="IPR025365">
    <property type="entry name" value="DUF4269"/>
</dbReference>
<organism evidence="1 2">
    <name type="scientific">Paenibacillus polygoni</name>
    <dbReference type="NCBI Taxonomy" id="3050112"/>
    <lineage>
        <taxon>Bacteria</taxon>
        <taxon>Bacillati</taxon>
        <taxon>Bacillota</taxon>
        <taxon>Bacilli</taxon>
        <taxon>Bacillales</taxon>
        <taxon>Paenibacillaceae</taxon>
        <taxon>Paenibacillus</taxon>
    </lineage>
</organism>
<gene>
    <name evidence="1" type="ORF">QPK24_06725</name>
</gene>
<dbReference type="EMBL" id="CP127162">
    <property type="protein sequence ID" value="WIV20381.1"/>
    <property type="molecule type" value="Genomic_DNA"/>
</dbReference>
<sequence length="196" mass="22880">MNHIRYEDLTYLLSGNEVQQAAYRALQKHHVMEILSPYTPILTGTIPIDIDIAGSDLDIICEVHDFSAFERLLRSEFGDFQDFILTNKIVNGIRRMKANFQLEQFEVEVFGQPIPVTKQNAYRHMVIEDRILRLYNEDFRKQVRSLKRKGYKTEPAFAMLMDLEGDPYESLLEVESWADEKIEAMGYPSFIDIHSI</sequence>
<accession>A0ABY8XA81</accession>
<dbReference type="Pfam" id="PF14091">
    <property type="entry name" value="DUF4269"/>
    <property type="match status" value="1"/>
</dbReference>
<proteinExistence type="predicted"/>
<dbReference type="RefSeq" id="WP_285747262.1">
    <property type="nucleotide sequence ID" value="NZ_CP127162.1"/>
</dbReference>
<evidence type="ECO:0000313" key="2">
    <source>
        <dbReference type="Proteomes" id="UP001236415"/>
    </source>
</evidence>
<evidence type="ECO:0000313" key="1">
    <source>
        <dbReference type="EMBL" id="WIV20381.1"/>
    </source>
</evidence>
<name>A0ABY8XA81_9BACL</name>